<gene>
    <name evidence="1" type="ORF">LITE_LOCUS8905</name>
</gene>
<reference evidence="1" key="1">
    <citation type="submission" date="2022-08" db="EMBL/GenBank/DDBJ databases">
        <authorList>
            <person name="Gutierrez-Valencia J."/>
        </authorList>
    </citation>
    <scope>NUCLEOTIDE SEQUENCE</scope>
</reference>
<accession>A0AAV0IE75</accession>
<evidence type="ECO:0000313" key="1">
    <source>
        <dbReference type="EMBL" id="CAI0395890.1"/>
    </source>
</evidence>
<dbReference type="Proteomes" id="UP001154282">
    <property type="component" value="Unassembled WGS sequence"/>
</dbReference>
<sequence length="50" mass="6150">MRWTGMDSLREIDAWAFREIWVCFRCCDIEFFSWVVCQMRLLRSRSSAVR</sequence>
<protein>
    <submittedName>
        <fullName evidence="1">Uncharacterized protein</fullName>
    </submittedName>
</protein>
<dbReference type="EMBL" id="CAMGYJ010000003">
    <property type="protein sequence ID" value="CAI0395890.1"/>
    <property type="molecule type" value="Genomic_DNA"/>
</dbReference>
<comment type="caution">
    <text evidence="1">The sequence shown here is derived from an EMBL/GenBank/DDBJ whole genome shotgun (WGS) entry which is preliminary data.</text>
</comment>
<name>A0AAV0IE75_9ROSI</name>
<proteinExistence type="predicted"/>
<organism evidence="1 2">
    <name type="scientific">Linum tenue</name>
    <dbReference type="NCBI Taxonomy" id="586396"/>
    <lineage>
        <taxon>Eukaryota</taxon>
        <taxon>Viridiplantae</taxon>
        <taxon>Streptophyta</taxon>
        <taxon>Embryophyta</taxon>
        <taxon>Tracheophyta</taxon>
        <taxon>Spermatophyta</taxon>
        <taxon>Magnoliopsida</taxon>
        <taxon>eudicotyledons</taxon>
        <taxon>Gunneridae</taxon>
        <taxon>Pentapetalae</taxon>
        <taxon>rosids</taxon>
        <taxon>fabids</taxon>
        <taxon>Malpighiales</taxon>
        <taxon>Linaceae</taxon>
        <taxon>Linum</taxon>
    </lineage>
</organism>
<dbReference type="AlphaFoldDB" id="A0AAV0IE75"/>
<keyword evidence="2" id="KW-1185">Reference proteome</keyword>
<evidence type="ECO:0000313" key="2">
    <source>
        <dbReference type="Proteomes" id="UP001154282"/>
    </source>
</evidence>